<dbReference type="EMBL" id="JADAQX010000176">
    <property type="protein sequence ID" value="KAF8821474.1"/>
    <property type="molecule type" value="Genomic_DNA"/>
</dbReference>
<dbReference type="Gene3D" id="3.50.4.10">
    <property type="entry name" value="Hepatocyte Growth Factor"/>
    <property type="match status" value="1"/>
</dbReference>
<feature type="domain" description="Apple" evidence="1">
    <location>
        <begin position="704"/>
        <end position="773"/>
    </location>
</feature>
<name>A0ABQ7JC52_9APIC</name>
<organism evidence="2 3">
    <name type="scientific">Cardiosporidium cionae</name>
    <dbReference type="NCBI Taxonomy" id="476202"/>
    <lineage>
        <taxon>Eukaryota</taxon>
        <taxon>Sar</taxon>
        <taxon>Alveolata</taxon>
        <taxon>Apicomplexa</taxon>
        <taxon>Aconoidasida</taxon>
        <taxon>Nephromycida</taxon>
        <taxon>Cardiosporidium</taxon>
    </lineage>
</organism>
<dbReference type="SUPFAM" id="SSF57184">
    <property type="entry name" value="Growth factor receptor domain"/>
    <property type="match status" value="1"/>
</dbReference>
<dbReference type="Pfam" id="PF14295">
    <property type="entry name" value="PAN_4"/>
    <property type="match status" value="1"/>
</dbReference>
<dbReference type="Proteomes" id="UP000823046">
    <property type="component" value="Unassembled WGS sequence"/>
</dbReference>
<dbReference type="InterPro" id="IPR009030">
    <property type="entry name" value="Growth_fac_rcpt_cys_sf"/>
</dbReference>
<dbReference type="SUPFAM" id="SSF57586">
    <property type="entry name" value="TNF receptor-like"/>
    <property type="match status" value="1"/>
</dbReference>
<dbReference type="InterPro" id="IPR003609">
    <property type="entry name" value="Pan_app"/>
</dbReference>
<sequence length="783" mass="82918">MVPGAAFTCPIGEYPSAGSIGLECKQCLAGFACPNGDAAFPCPLGWYSDIASVKCTMCPPGFHCLEPDASPVACPNGTYSPGGEIACRRVPISLQASANKDMALLPPAGFHYSFIALVLEPCPAGVECLSQGISGYSRERTCSAGEWSAEGDMYCQTCPVGHSCTVPSDMPVPCADASEFSWLGHGKCTAPIPGLSVHIPAFEALPNACPANTQEILGSCAPCTSTDPTVNLLCPEQTPSTDISLYKRLPLEDACPAGSFCPGDTVKGKHFPRQFCPKGHYCPASAVTASNTPIPCPRNTWNPYQNKSTVSDCLACPLSNGFICPLGSSQPIPCPRGQLCNSAGNASPHPTGYYSGLNKGYVNDISQLFVCPPGAYCPAAALTPQPCGEGKYNPNSGSGSVSACLDCPSGHYCPLPATQTPLSCLPGHYCPVSTRFAQACPEGTFVASYGSTNLTECLPCPAGSMCPLGSSTASLYCPAGKYCPEGSSPSSLQPCPEGTFLPRYGGKIEAECLPCPLYGKCPEGSIRPRVILNETFVIPTPSMGKGESCKSFSQNLGTDERCPVTKKCPDGKWNPFLVGIFDDPQPKIERGVCEFKALIWFGIESGIGADISLGIFASKTLCRSTCKTIDNCAFWSWNPSTSHCKLLSERDPLSGDIDSSSSSVYLHSLKNVAEEATRANRTVFVDNLDWIIGPKNCVYKLYKCAFWRNSLQGSSLSTVVADTSSECHSLCISTINCEVAVFNWNSLLCSLYRGIDTTEFIEENSAVVLIAACPIYNSSFKLP</sequence>
<evidence type="ECO:0000313" key="3">
    <source>
        <dbReference type="Proteomes" id="UP000823046"/>
    </source>
</evidence>
<dbReference type="PANTHER" id="PTHR46104">
    <property type="entry name" value="GENE 9195-RELATED-RELATED"/>
    <property type="match status" value="1"/>
</dbReference>
<dbReference type="PANTHER" id="PTHR46104:SF1">
    <property type="entry name" value="GENE 9195-RELATED"/>
    <property type="match status" value="1"/>
</dbReference>
<comment type="caution">
    <text evidence="2">The sequence shown here is derived from an EMBL/GenBank/DDBJ whole genome shotgun (WGS) entry which is preliminary data.</text>
</comment>
<evidence type="ECO:0000313" key="2">
    <source>
        <dbReference type="EMBL" id="KAF8821474.1"/>
    </source>
</evidence>
<feature type="non-terminal residue" evidence="2">
    <location>
        <position position="783"/>
    </location>
</feature>
<gene>
    <name evidence="2" type="ORF">IE077_001992</name>
</gene>
<dbReference type="PROSITE" id="PS50948">
    <property type="entry name" value="PAN"/>
    <property type="match status" value="1"/>
</dbReference>
<protein>
    <recommendedName>
        <fullName evidence="1">Apple domain-containing protein</fullName>
    </recommendedName>
</protein>
<evidence type="ECO:0000259" key="1">
    <source>
        <dbReference type="PROSITE" id="PS50948"/>
    </source>
</evidence>
<accession>A0ABQ7JC52</accession>
<dbReference type="Pfam" id="PF00024">
    <property type="entry name" value="PAN_1"/>
    <property type="match status" value="1"/>
</dbReference>
<reference evidence="2 3" key="1">
    <citation type="journal article" date="2020" name="bioRxiv">
        <title>Metabolic contributions of an alphaproteobacterial endosymbiont in the apicomplexan Cardiosporidium cionae.</title>
        <authorList>
            <person name="Hunter E.S."/>
            <person name="Paight C.J."/>
            <person name="Lane C.E."/>
        </authorList>
    </citation>
    <scope>NUCLEOTIDE SEQUENCE [LARGE SCALE GENOMIC DNA]</scope>
    <source>
        <strain evidence="2">ESH_2018</strain>
    </source>
</reference>
<keyword evidence="3" id="KW-1185">Reference proteome</keyword>
<dbReference type="SMART" id="SM01411">
    <property type="entry name" value="Ephrin_rec_like"/>
    <property type="match status" value="6"/>
</dbReference>
<proteinExistence type="predicted"/>
<dbReference type="Gene3D" id="2.10.50.10">
    <property type="entry name" value="Tumor Necrosis Factor Receptor, subunit A, domain 2"/>
    <property type="match status" value="2"/>
</dbReference>